<dbReference type="InterPro" id="IPR027850">
    <property type="entry name" value="DUF4504"/>
</dbReference>
<dbReference type="EMBL" id="CAJVPK010000474">
    <property type="protein sequence ID" value="CAG8515087.1"/>
    <property type="molecule type" value="Genomic_DNA"/>
</dbReference>
<dbReference type="PANTHER" id="PTHR31366:SF2">
    <property type="entry name" value="UPF0739 PROTEIN C1ORF74"/>
    <property type="match status" value="1"/>
</dbReference>
<dbReference type="Pfam" id="PF14953">
    <property type="entry name" value="DUF4504"/>
    <property type="match status" value="1"/>
</dbReference>
<dbReference type="PANTHER" id="PTHR31366">
    <property type="entry name" value="UPF0739 PROTEIN C1ORF74"/>
    <property type="match status" value="1"/>
</dbReference>
<evidence type="ECO:0000313" key="2">
    <source>
        <dbReference type="Proteomes" id="UP000789706"/>
    </source>
</evidence>
<accession>A0A9N9F7P2</accession>
<protein>
    <submittedName>
        <fullName evidence="1">4197_t:CDS:1</fullName>
    </submittedName>
</protein>
<dbReference type="AlphaFoldDB" id="A0A9N9F7P2"/>
<reference evidence="1" key="1">
    <citation type="submission" date="2021-06" db="EMBL/GenBank/DDBJ databases">
        <authorList>
            <person name="Kallberg Y."/>
            <person name="Tangrot J."/>
            <person name="Rosling A."/>
        </authorList>
    </citation>
    <scope>NUCLEOTIDE SEQUENCE</scope>
    <source>
        <strain evidence="1">AZ414A</strain>
    </source>
</reference>
<evidence type="ECO:0000313" key="1">
    <source>
        <dbReference type="EMBL" id="CAG8515087.1"/>
    </source>
</evidence>
<name>A0A9N9F7P2_9GLOM</name>
<dbReference type="Proteomes" id="UP000789706">
    <property type="component" value="Unassembled WGS sequence"/>
</dbReference>
<comment type="caution">
    <text evidence="1">The sequence shown here is derived from an EMBL/GenBank/DDBJ whole genome shotgun (WGS) entry which is preliminary data.</text>
</comment>
<keyword evidence="2" id="KW-1185">Reference proteome</keyword>
<organism evidence="1 2">
    <name type="scientific">Diversispora eburnea</name>
    <dbReference type="NCBI Taxonomy" id="1213867"/>
    <lineage>
        <taxon>Eukaryota</taxon>
        <taxon>Fungi</taxon>
        <taxon>Fungi incertae sedis</taxon>
        <taxon>Mucoromycota</taxon>
        <taxon>Glomeromycotina</taxon>
        <taxon>Glomeromycetes</taxon>
        <taxon>Diversisporales</taxon>
        <taxon>Diversisporaceae</taxon>
        <taxon>Diversispora</taxon>
    </lineage>
</organism>
<proteinExistence type="predicted"/>
<sequence length="144" mass="16714">MYFSQTPSCIITFTGWILEYSMIYVIDYNSINSVENINSVEDTNSENFKNCLGNQDLKLVQVFLSSNKSNMKIQRHLLLSFSFPINLKPRRGYRISTISVELLSINKLIDNLKSKFNNRLKNQDIWNKEIEIEISDVCLPIIAL</sequence>
<gene>
    <name evidence="1" type="ORF">DEBURN_LOCUS5375</name>
</gene>
<dbReference type="OrthoDB" id="2395010at2759"/>